<comment type="caution">
    <text evidence="2">The sequence shown here is derived from an EMBL/GenBank/DDBJ whole genome shotgun (WGS) entry which is preliminary data.</text>
</comment>
<dbReference type="Proteomes" id="UP000789901">
    <property type="component" value="Unassembled WGS sequence"/>
</dbReference>
<organism evidence="2 3">
    <name type="scientific">Gigaspora margarita</name>
    <dbReference type="NCBI Taxonomy" id="4874"/>
    <lineage>
        <taxon>Eukaryota</taxon>
        <taxon>Fungi</taxon>
        <taxon>Fungi incertae sedis</taxon>
        <taxon>Mucoromycota</taxon>
        <taxon>Glomeromycotina</taxon>
        <taxon>Glomeromycetes</taxon>
        <taxon>Diversisporales</taxon>
        <taxon>Gigasporaceae</taxon>
        <taxon>Gigaspora</taxon>
    </lineage>
</organism>
<accession>A0ABN7ULB1</accession>
<proteinExistence type="predicted"/>
<dbReference type="EMBL" id="CAJVQB010004033">
    <property type="protein sequence ID" value="CAG8624957.1"/>
    <property type="molecule type" value="Genomic_DNA"/>
</dbReference>
<evidence type="ECO:0000313" key="3">
    <source>
        <dbReference type="Proteomes" id="UP000789901"/>
    </source>
</evidence>
<protein>
    <submittedName>
        <fullName evidence="2">18120_t:CDS:1</fullName>
    </submittedName>
</protein>
<evidence type="ECO:0000256" key="1">
    <source>
        <dbReference type="SAM" id="SignalP"/>
    </source>
</evidence>
<evidence type="ECO:0000313" key="2">
    <source>
        <dbReference type="EMBL" id="CAG8624957.1"/>
    </source>
</evidence>
<keyword evidence="1" id="KW-0732">Signal</keyword>
<gene>
    <name evidence="2" type="ORF">GMARGA_LOCUS8032</name>
</gene>
<reference evidence="2 3" key="1">
    <citation type="submission" date="2021-06" db="EMBL/GenBank/DDBJ databases">
        <authorList>
            <person name="Kallberg Y."/>
            <person name="Tangrot J."/>
            <person name="Rosling A."/>
        </authorList>
    </citation>
    <scope>NUCLEOTIDE SEQUENCE [LARGE SCALE GENOMIC DNA]</scope>
    <source>
        <strain evidence="2 3">120-4 pot B 10/14</strain>
    </source>
</reference>
<feature type="chain" id="PRO_5047159676" evidence="1">
    <location>
        <begin position="19"/>
        <end position="95"/>
    </location>
</feature>
<name>A0ABN7ULB1_GIGMA</name>
<sequence length="95" mass="10894">MLYIFLFKILSSALKTSCYNLYGYNIQHSLDSKNSDKKVLAEVLARVSGNVLANIFANVFQRFLQSFWQKYTKLSVKKLKTIHEDAKVLATQKAT</sequence>
<feature type="signal peptide" evidence="1">
    <location>
        <begin position="1"/>
        <end position="18"/>
    </location>
</feature>
<keyword evidence="3" id="KW-1185">Reference proteome</keyword>